<evidence type="ECO:0000313" key="4">
    <source>
        <dbReference type="EMBL" id="PIR03606.1"/>
    </source>
</evidence>
<dbReference type="FunFam" id="3.40.50.970:FF:000022">
    <property type="entry name" value="2-oxoglutarate ferredoxin oxidoreductase alpha subunit"/>
    <property type="match status" value="1"/>
</dbReference>
<dbReference type="InterPro" id="IPR002880">
    <property type="entry name" value="Pyrv_Fd/Flavodoxin_OxRdtase_N"/>
</dbReference>
<dbReference type="InterPro" id="IPR022367">
    <property type="entry name" value="2-oxoacid/accept_OxRdtase_asu"/>
</dbReference>
<evidence type="ECO:0000259" key="3">
    <source>
        <dbReference type="Pfam" id="PF01855"/>
    </source>
</evidence>
<reference evidence="4 5" key="1">
    <citation type="submission" date="2017-09" db="EMBL/GenBank/DDBJ databases">
        <title>Depth-based differentiation of microbial function through sediment-hosted aquifers and enrichment of novel symbionts in the deep terrestrial subsurface.</title>
        <authorList>
            <person name="Probst A.J."/>
            <person name="Ladd B."/>
            <person name="Jarett J.K."/>
            <person name="Geller-Mcgrath D.E."/>
            <person name="Sieber C.M."/>
            <person name="Emerson J.B."/>
            <person name="Anantharaman K."/>
            <person name="Thomas B.C."/>
            <person name="Malmstrom R."/>
            <person name="Stieglmeier M."/>
            <person name="Klingl A."/>
            <person name="Woyke T."/>
            <person name="Ryan C.M."/>
            <person name="Banfield J.F."/>
        </authorList>
    </citation>
    <scope>NUCLEOTIDE SEQUENCE [LARGE SCALE GENOMIC DNA]</scope>
    <source>
        <strain evidence="4">CG11_big_fil_rev_8_21_14_0_20_39_34</strain>
    </source>
</reference>
<dbReference type="EMBL" id="PCWN01000011">
    <property type="protein sequence ID" value="PIR03606.1"/>
    <property type="molecule type" value="Genomic_DNA"/>
</dbReference>
<dbReference type="GO" id="GO:0016903">
    <property type="term" value="F:oxidoreductase activity, acting on the aldehyde or oxo group of donors"/>
    <property type="evidence" value="ECO:0007669"/>
    <property type="project" value="InterPro"/>
</dbReference>
<dbReference type="NCBIfam" id="TIGR03710">
    <property type="entry name" value="OAFO_sf"/>
    <property type="match status" value="1"/>
</dbReference>
<dbReference type="SUPFAM" id="SSF52922">
    <property type="entry name" value="TK C-terminal domain-like"/>
    <property type="match status" value="1"/>
</dbReference>
<dbReference type="InterPro" id="IPR029061">
    <property type="entry name" value="THDP-binding"/>
</dbReference>
<dbReference type="CDD" id="cd07034">
    <property type="entry name" value="TPP_PYR_PFOR_IOR-alpha_like"/>
    <property type="match status" value="1"/>
</dbReference>
<keyword evidence="1" id="KW-0560">Oxidoreductase</keyword>
<dbReference type="Pfam" id="PF01855">
    <property type="entry name" value="POR_N"/>
    <property type="match status" value="1"/>
</dbReference>
<dbReference type="PANTHER" id="PTHR32154:SF20">
    <property type="entry name" value="2-OXOGLUTARATE OXIDOREDUCTASE SUBUNIT KORA"/>
    <property type="match status" value="1"/>
</dbReference>
<dbReference type="AlphaFoldDB" id="A0A2H0N674"/>
<proteinExistence type="predicted"/>
<dbReference type="Gene3D" id="3.40.50.970">
    <property type="match status" value="1"/>
</dbReference>
<dbReference type="InterPro" id="IPR050722">
    <property type="entry name" value="Pyruvate:ferred/Flavod_OxRd"/>
</dbReference>
<accession>A0A2H0N674</accession>
<protein>
    <submittedName>
        <fullName evidence="4">2-oxoacid:ferredoxin oxidoreductase subunit alpha</fullName>
    </submittedName>
</protein>
<dbReference type="Proteomes" id="UP000229600">
    <property type="component" value="Unassembled WGS sequence"/>
</dbReference>
<dbReference type="SUPFAM" id="SSF53323">
    <property type="entry name" value="Pyruvate-ferredoxin oxidoreductase, PFOR, domain III"/>
    <property type="match status" value="1"/>
</dbReference>
<dbReference type="InterPro" id="IPR019752">
    <property type="entry name" value="Pyrv/ketoisovalerate_OxRed_cat"/>
</dbReference>
<dbReference type="InterPro" id="IPR009014">
    <property type="entry name" value="Transketo_C/PFOR_II"/>
</dbReference>
<dbReference type="Gene3D" id="3.40.920.10">
    <property type="entry name" value="Pyruvate-ferredoxin oxidoreductase, PFOR, domain III"/>
    <property type="match status" value="1"/>
</dbReference>
<dbReference type="InterPro" id="IPR002869">
    <property type="entry name" value="Pyrv_flavodox_OxRed_cen"/>
</dbReference>
<organism evidence="4 5">
    <name type="scientific">Candidatus Magasanikbacteria bacterium CG11_big_fil_rev_8_21_14_0_20_39_34</name>
    <dbReference type="NCBI Taxonomy" id="1974653"/>
    <lineage>
        <taxon>Bacteria</taxon>
        <taxon>Candidatus Magasanikiibacteriota</taxon>
    </lineage>
</organism>
<evidence type="ECO:0000256" key="1">
    <source>
        <dbReference type="ARBA" id="ARBA00023002"/>
    </source>
</evidence>
<name>A0A2H0N674_9BACT</name>
<evidence type="ECO:0000313" key="5">
    <source>
        <dbReference type="Proteomes" id="UP000229600"/>
    </source>
</evidence>
<dbReference type="Pfam" id="PF01558">
    <property type="entry name" value="POR"/>
    <property type="match status" value="1"/>
</dbReference>
<feature type="domain" description="Pyruvate flavodoxin/ferredoxin oxidoreductase pyrimidine binding" evidence="3">
    <location>
        <begin position="211"/>
        <end position="445"/>
    </location>
</feature>
<dbReference type="PANTHER" id="PTHR32154">
    <property type="entry name" value="PYRUVATE-FLAVODOXIN OXIDOREDUCTASE-RELATED"/>
    <property type="match status" value="1"/>
</dbReference>
<comment type="caution">
    <text evidence="4">The sequence shown here is derived from an EMBL/GenBank/DDBJ whole genome shotgun (WGS) entry which is preliminary data.</text>
</comment>
<dbReference type="SUPFAM" id="SSF52518">
    <property type="entry name" value="Thiamin diphosphate-binding fold (THDP-binding)"/>
    <property type="match status" value="1"/>
</dbReference>
<sequence length="570" mass="63131">MKPFVLKIGGEAGYGIMSAGLVVAKIASRSGYYTFDYSEYPSLVRGGHNVMQVAISEGPVLAPYMHTDFLVALNQDTLHQHQHEVIGGGSILFDSAMNMSVKNVAKGVHIFDVPIHEIATRVGGSLIMKNTAALGAVLSILGGSIDDLCKMIKEEFRDKHESVSKRNIAVARAAYQYVQERHFDKLDPFLKQKRVRKEKIVVTANEAIALGSIAAGMQFAAIYPMTPTSAILHTLAPHQEKFGYIYKQPEDEISALNMAIGASFAGVRSLVATSGGGFCLMTEAYGLAGITETPVVIIEGMRGAPATGLPTWTEQGDLLFTLYAHQGDFPRIILAPGDVEESFHMTMQAFNLAEKYQTPVLLLVDKHICESHMSVEPFEYKKYSIERGNFVKTKRVNYKRYAVTASGISPRSIPGVGNHFVVNSDEHDEVGYSEESSENRIEQMNKRMRKLLTCEKEDMEKPRVYGSTKADITIISWGSNKGAILEALQHCKNVNFVHVTWMNPFPTRALNNILKKAKKVLLVECNYSGQFGKLLKEKTGFTPHDTLLKYDGRPIFPEEIIQKIQSLLDS</sequence>
<feature type="domain" description="Pyruvate/ketoisovalerate oxidoreductase catalytic" evidence="2">
    <location>
        <begin position="12"/>
        <end position="176"/>
    </location>
</feature>
<evidence type="ECO:0000259" key="2">
    <source>
        <dbReference type="Pfam" id="PF01558"/>
    </source>
</evidence>
<gene>
    <name evidence="4" type="ORF">COV59_05455</name>
</gene>
<dbReference type="GO" id="GO:0006979">
    <property type="term" value="P:response to oxidative stress"/>
    <property type="evidence" value="ECO:0007669"/>
    <property type="project" value="TreeGrafter"/>
</dbReference>
<dbReference type="Gene3D" id="3.40.50.920">
    <property type="match status" value="1"/>
</dbReference>